<dbReference type="AlphaFoldDB" id="A0A0K6GF06"/>
<feature type="region of interest" description="Disordered" evidence="1">
    <location>
        <begin position="1"/>
        <end position="84"/>
    </location>
</feature>
<evidence type="ECO:0000256" key="1">
    <source>
        <dbReference type="SAM" id="MobiDB-lite"/>
    </source>
</evidence>
<feature type="compositionally biased region" description="Polar residues" evidence="1">
    <location>
        <begin position="28"/>
        <end position="46"/>
    </location>
</feature>
<organism evidence="2 3">
    <name type="scientific">Rhizoctonia solani</name>
    <dbReference type="NCBI Taxonomy" id="456999"/>
    <lineage>
        <taxon>Eukaryota</taxon>
        <taxon>Fungi</taxon>
        <taxon>Dikarya</taxon>
        <taxon>Basidiomycota</taxon>
        <taxon>Agaricomycotina</taxon>
        <taxon>Agaricomycetes</taxon>
        <taxon>Cantharellales</taxon>
        <taxon>Ceratobasidiaceae</taxon>
        <taxon>Rhizoctonia</taxon>
    </lineage>
</organism>
<dbReference type="Proteomes" id="UP000044841">
    <property type="component" value="Unassembled WGS sequence"/>
</dbReference>
<evidence type="ECO:0000313" key="3">
    <source>
        <dbReference type="Proteomes" id="UP000044841"/>
    </source>
</evidence>
<keyword evidence="3" id="KW-1185">Reference proteome</keyword>
<reference evidence="2 3" key="1">
    <citation type="submission" date="2015-07" db="EMBL/GenBank/DDBJ databases">
        <authorList>
            <person name="Noorani M."/>
        </authorList>
    </citation>
    <scope>NUCLEOTIDE SEQUENCE [LARGE SCALE GENOMIC DNA]</scope>
    <source>
        <strain evidence="2">BBA 69670</strain>
    </source>
</reference>
<name>A0A0K6GF06_9AGAM</name>
<accession>A0A0K6GF06</accession>
<sequence>MCGGSQGKSKVPPSPGTTSTENEARGFNISNRSPVIATRNLSNNPHHSAPAISPVTNGDTGAGARALDQIGEPDYSGWMRKKGD</sequence>
<protein>
    <submittedName>
        <fullName evidence="2">Uncharacterized protein</fullName>
    </submittedName>
</protein>
<dbReference type="EMBL" id="CYGV01001795">
    <property type="protein sequence ID" value="CUA77208.1"/>
    <property type="molecule type" value="Genomic_DNA"/>
</dbReference>
<gene>
    <name evidence="2" type="ORF">RSOLAG22IIIB_12608</name>
</gene>
<evidence type="ECO:0000313" key="2">
    <source>
        <dbReference type="EMBL" id="CUA77208.1"/>
    </source>
</evidence>
<proteinExistence type="predicted"/>